<dbReference type="STRING" id="353152.Q5CXR4"/>
<comment type="similarity">
    <text evidence="1 5">Belongs to the DTD family.</text>
</comment>
<dbReference type="HAMAP" id="MF_00518">
    <property type="entry name" value="Deacylase_Dtd"/>
    <property type="match status" value="1"/>
</dbReference>
<keyword evidence="7" id="KW-1185">Reference proteome</keyword>
<dbReference type="KEGG" id="cpv:cgd7_5230"/>
<keyword evidence="5" id="KW-0378">Hydrolase</keyword>
<dbReference type="Gene3D" id="3.50.80.10">
    <property type="entry name" value="D-tyrosyl-tRNA(Tyr) deacylase"/>
    <property type="match status" value="1"/>
</dbReference>
<name>Q5CXR4_CRYPI</name>
<dbReference type="FunCoup" id="Q5CXR4">
    <property type="interactions" value="133"/>
</dbReference>
<dbReference type="FunFam" id="3.50.80.10:FF:000001">
    <property type="entry name" value="D-aminoacyl-tRNA deacylase"/>
    <property type="match status" value="1"/>
</dbReference>
<dbReference type="AlphaFoldDB" id="Q5CXR4"/>
<comment type="subcellular location">
    <subcellularLocation>
        <location evidence="5">Cytoplasm</location>
    </subcellularLocation>
</comment>
<dbReference type="GO" id="GO:0106026">
    <property type="term" value="F:Gly-tRNA(Ala) deacylase activity"/>
    <property type="evidence" value="ECO:0007669"/>
    <property type="project" value="RHEA"/>
</dbReference>
<feature type="non-terminal residue" evidence="6">
    <location>
        <position position="1"/>
    </location>
</feature>
<organism evidence="6 7">
    <name type="scientific">Cryptosporidium parvum (strain Iowa II)</name>
    <dbReference type="NCBI Taxonomy" id="353152"/>
    <lineage>
        <taxon>Eukaryota</taxon>
        <taxon>Sar</taxon>
        <taxon>Alveolata</taxon>
        <taxon>Apicomplexa</taxon>
        <taxon>Conoidasida</taxon>
        <taxon>Coccidia</taxon>
        <taxon>Eucoccidiorida</taxon>
        <taxon>Eimeriorina</taxon>
        <taxon>Cryptosporidiidae</taxon>
        <taxon>Cryptosporidium</taxon>
    </lineage>
</organism>
<dbReference type="InParanoid" id="Q5CXR4"/>
<dbReference type="RefSeq" id="XP_628666.1">
    <property type="nucleotide sequence ID" value="XM_628664.1"/>
</dbReference>
<comment type="catalytic activity">
    <reaction evidence="3">
        <text>glycyl-tRNA(Ala) + H2O = tRNA(Ala) + glycine + H(+)</text>
        <dbReference type="Rhea" id="RHEA:53744"/>
        <dbReference type="Rhea" id="RHEA-COMP:9657"/>
        <dbReference type="Rhea" id="RHEA-COMP:13640"/>
        <dbReference type="ChEBI" id="CHEBI:15377"/>
        <dbReference type="ChEBI" id="CHEBI:15378"/>
        <dbReference type="ChEBI" id="CHEBI:57305"/>
        <dbReference type="ChEBI" id="CHEBI:78442"/>
        <dbReference type="ChEBI" id="CHEBI:78522"/>
        <dbReference type="EC" id="3.1.1.96"/>
    </reaction>
</comment>
<comment type="catalytic activity">
    <reaction evidence="4">
        <text>a D-aminoacyl-tRNA + H2O = a tRNA + a D-alpha-amino acid + H(+)</text>
        <dbReference type="Rhea" id="RHEA:13953"/>
        <dbReference type="Rhea" id="RHEA-COMP:10123"/>
        <dbReference type="Rhea" id="RHEA-COMP:10124"/>
        <dbReference type="ChEBI" id="CHEBI:15377"/>
        <dbReference type="ChEBI" id="CHEBI:15378"/>
        <dbReference type="ChEBI" id="CHEBI:59871"/>
        <dbReference type="ChEBI" id="CHEBI:78442"/>
        <dbReference type="ChEBI" id="CHEBI:79333"/>
        <dbReference type="EC" id="3.1.1.96"/>
    </reaction>
</comment>
<keyword evidence="5" id="KW-0694">RNA-binding</keyword>
<keyword evidence="5" id="KW-0820">tRNA-binding</keyword>
<dbReference type="GO" id="GO:0051500">
    <property type="term" value="F:D-tyrosyl-tRNA(Tyr) deacylase activity"/>
    <property type="evidence" value="ECO:0007669"/>
    <property type="project" value="TreeGrafter"/>
</dbReference>
<dbReference type="Proteomes" id="UP000006726">
    <property type="component" value="Chromosome 7"/>
</dbReference>
<reference evidence="6 7" key="1">
    <citation type="journal article" date="2004" name="Science">
        <title>Complete genome sequence of the apicomplexan, Cryptosporidium parvum.</title>
        <authorList>
            <person name="Abrahamsen M.S."/>
            <person name="Templeton T.J."/>
            <person name="Enomoto S."/>
            <person name="Abrahante J.E."/>
            <person name="Zhu G."/>
            <person name="Lancto C.A."/>
            <person name="Deng M."/>
            <person name="Liu C."/>
            <person name="Widmer G."/>
            <person name="Tzipori S."/>
            <person name="Buck G.A."/>
            <person name="Xu P."/>
            <person name="Bankier A.T."/>
            <person name="Dear P.H."/>
            <person name="Konfortov B.A."/>
            <person name="Spriggs H.F."/>
            <person name="Iyer L."/>
            <person name="Anantharaman V."/>
            <person name="Aravind L."/>
            <person name="Kapur V."/>
        </authorList>
    </citation>
    <scope>NUCLEOTIDE SEQUENCE [LARGE SCALE GENOMIC DNA]</scope>
    <source>
        <strain evidence="7">Iowa II</strain>
    </source>
</reference>
<sequence length="178" mass="19520">LILIDLKFSPLRMKVVLQKVKGASVKVDGQIVSSIGPGLLLLVGIRTDDVDSNSDYLVRKCLSIRLWPDESDPTSSKPWKLSVKDKDLEVLVVSQFTLFGNVKNGSKPDFHNAMSGKDALVIFNNMVEKFKKSHDPEKIKTGCFGEEMEVSLVNDGPVTLILENNSKNDAGSDKSSIA</sequence>
<dbReference type="InterPro" id="IPR003732">
    <property type="entry name" value="Daa-tRNA_deacyls_DTD"/>
</dbReference>
<dbReference type="GeneID" id="3371753"/>
<evidence type="ECO:0000256" key="4">
    <source>
        <dbReference type="ARBA" id="ARBA00048018"/>
    </source>
</evidence>
<dbReference type="GO" id="GO:0000049">
    <property type="term" value="F:tRNA binding"/>
    <property type="evidence" value="ECO:0007669"/>
    <property type="project" value="UniProtKB-KW"/>
</dbReference>
<dbReference type="PANTHER" id="PTHR10472">
    <property type="entry name" value="D-TYROSYL-TRNA TYR DEACYLASE"/>
    <property type="match status" value="1"/>
</dbReference>
<evidence type="ECO:0000256" key="3">
    <source>
        <dbReference type="ARBA" id="ARBA00047676"/>
    </source>
</evidence>
<evidence type="ECO:0000313" key="7">
    <source>
        <dbReference type="Proteomes" id="UP000006726"/>
    </source>
</evidence>
<evidence type="ECO:0000256" key="2">
    <source>
        <dbReference type="ARBA" id="ARBA00013056"/>
    </source>
</evidence>
<protein>
    <recommendedName>
        <fullName evidence="2 5">D-aminoacyl-tRNA deacylase</fullName>
        <ecNumber evidence="2 5">3.1.1.96</ecNumber>
    </recommendedName>
</protein>
<dbReference type="NCBIfam" id="TIGR00256">
    <property type="entry name" value="D-aminoacyl-tRNA deacylase"/>
    <property type="match status" value="1"/>
</dbReference>
<dbReference type="PANTHER" id="PTHR10472:SF5">
    <property type="entry name" value="D-AMINOACYL-TRNA DEACYLASE 1"/>
    <property type="match status" value="1"/>
</dbReference>
<dbReference type="SUPFAM" id="SSF69500">
    <property type="entry name" value="DTD-like"/>
    <property type="match status" value="1"/>
</dbReference>
<evidence type="ECO:0000256" key="1">
    <source>
        <dbReference type="ARBA" id="ARBA00009673"/>
    </source>
</evidence>
<accession>Q5CXR4</accession>
<proteinExistence type="inferred from homology"/>
<dbReference type="InterPro" id="IPR023509">
    <property type="entry name" value="DTD-like_sf"/>
</dbReference>
<evidence type="ECO:0000256" key="5">
    <source>
        <dbReference type="RuleBase" id="RU003470"/>
    </source>
</evidence>
<dbReference type="OMA" id="VFGADMK"/>
<dbReference type="EMBL" id="AAEE01000001">
    <property type="protein sequence ID" value="EAK90656.1"/>
    <property type="molecule type" value="Genomic_DNA"/>
</dbReference>
<dbReference type="GO" id="GO:0005737">
    <property type="term" value="C:cytoplasm"/>
    <property type="evidence" value="ECO:0007669"/>
    <property type="project" value="UniProtKB-SubCell"/>
</dbReference>
<evidence type="ECO:0000313" key="6">
    <source>
        <dbReference type="EMBL" id="EAK90656.1"/>
    </source>
</evidence>
<dbReference type="Pfam" id="PF02580">
    <property type="entry name" value="Tyr_Deacylase"/>
    <property type="match status" value="1"/>
</dbReference>
<dbReference type="OrthoDB" id="275783at2759"/>
<dbReference type="EC" id="3.1.1.96" evidence="2 5"/>
<comment type="caution">
    <text evidence="6">The sequence shown here is derived from an EMBL/GenBank/DDBJ whole genome shotgun (WGS) entry which is preliminary data.</text>
</comment>
<gene>
    <name evidence="6" type="ORF">cgd7_5230</name>
</gene>
<keyword evidence="5" id="KW-0963">Cytoplasm</keyword>